<keyword evidence="1" id="KW-0997">Cell inner membrane</keyword>
<dbReference type="Pfam" id="PF02405">
    <property type="entry name" value="MlaE"/>
    <property type="match status" value="1"/>
</dbReference>
<dbReference type="PANTHER" id="PTHR30188:SF3">
    <property type="entry name" value="ABC TRANSPORTER PERMEASE"/>
    <property type="match status" value="1"/>
</dbReference>
<dbReference type="InterPro" id="IPR030802">
    <property type="entry name" value="Permease_MalE"/>
</dbReference>
<dbReference type="Proteomes" id="UP000196138">
    <property type="component" value="Chromosome"/>
</dbReference>
<dbReference type="KEGG" id="cser:CCO03_00585"/>
<feature type="transmembrane region" description="Helical" evidence="1">
    <location>
        <begin position="313"/>
        <end position="336"/>
    </location>
</feature>
<name>A0A1Y0EIE4_9BURK</name>
<evidence type="ECO:0000256" key="1">
    <source>
        <dbReference type="RuleBase" id="RU362044"/>
    </source>
</evidence>
<gene>
    <name evidence="2" type="ORF">CCO03_00585</name>
</gene>
<proteinExistence type="inferred from homology"/>
<comment type="similarity">
    <text evidence="1">Belongs to the MlaE permease family.</text>
</comment>
<keyword evidence="1" id="KW-1133">Transmembrane helix</keyword>
<comment type="subcellular location">
    <subcellularLocation>
        <location evidence="1">Cell inner membrane</location>
        <topology evidence="1">Multi-pass membrane protein</topology>
    </subcellularLocation>
</comment>
<reference evidence="2 3" key="1">
    <citation type="submission" date="2017-05" db="EMBL/GenBank/DDBJ databases">
        <authorList>
            <person name="Song R."/>
            <person name="Chenine A.L."/>
            <person name="Ruprecht R.M."/>
        </authorList>
    </citation>
    <scope>NUCLEOTIDE SEQUENCE [LARGE SCALE GENOMIC DNA]</scope>
    <source>
        <strain evidence="2 3">DSM 26136</strain>
    </source>
</reference>
<dbReference type="OrthoDB" id="9810518at2"/>
<keyword evidence="1" id="KW-0472">Membrane</keyword>
<sequence length="376" mass="39627">MPSDPAHLPRVDLSTSSQAGAVVLGEWTSAQLTDAKRWAELQARLHEVAGQLGSGRWALTPQTQLDHLGAQALLAVWGAVPATLEATEDQRAVLARVAGFSAPQLPAKPAVSSRLLQNLSKGWRERREMAGDAVALLGQLVLDLGKLIRAPKWGPWSDFSSHLYNIGGTALPITALVGFLIGVVLAYLMSQVLRQFGAEVFIVNILGLALIRELGPILASVLIAGRSGSSITAQIGVMRVTEELDAMRVMGIPVNYRLVMPRVLALAVAMPLVTIWTTAAALLGGMLAAWITLDLSPTYFLTAMPSAVSLPNLLLAIGKSAVFGVAIAMIACFFGLRVAPNTESLGRGTTSSVVTAITAVILIDAVFAIAFKSVGI</sequence>
<keyword evidence="1" id="KW-1003">Cell membrane</keyword>
<dbReference type="InterPro" id="IPR003453">
    <property type="entry name" value="ABC_MlaE_roteobac"/>
</dbReference>
<feature type="transmembrane region" description="Helical" evidence="1">
    <location>
        <begin position="170"/>
        <end position="189"/>
    </location>
</feature>
<accession>A0A1Y0EIE4</accession>
<keyword evidence="1" id="KW-0812">Transmembrane</keyword>
<evidence type="ECO:0000313" key="3">
    <source>
        <dbReference type="Proteomes" id="UP000196138"/>
    </source>
</evidence>
<keyword evidence="3" id="KW-1185">Reference proteome</keyword>
<organism evidence="2 3">
    <name type="scientific">Comamonas serinivorans</name>
    <dbReference type="NCBI Taxonomy" id="1082851"/>
    <lineage>
        <taxon>Bacteria</taxon>
        <taxon>Pseudomonadati</taxon>
        <taxon>Pseudomonadota</taxon>
        <taxon>Betaproteobacteria</taxon>
        <taxon>Burkholderiales</taxon>
        <taxon>Comamonadaceae</taxon>
        <taxon>Comamonas</taxon>
    </lineage>
</organism>
<evidence type="ECO:0000313" key="2">
    <source>
        <dbReference type="EMBL" id="ARU03377.1"/>
    </source>
</evidence>
<feature type="transmembrane region" description="Helical" evidence="1">
    <location>
        <begin position="263"/>
        <end position="293"/>
    </location>
</feature>
<feature type="transmembrane region" description="Helical" evidence="1">
    <location>
        <begin position="348"/>
        <end position="371"/>
    </location>
</feature>
<dbReference type="PANTHER" id="PTHR30188">
    <property type="entry name" value="ABC TRANSPORTER PERMEASE PROTEIN-RELATED"/>
    <property type="match status" value="1"/>
</dbReference>
<dbReference type="AlphaFoldDB" id="A0A1Y0EIE4"/>
<protein>
    <submittedName>
        <fullName evidence="2">ABC transporter permease</fullName>
    </submittedName>
</protein>
<dbReference type="EMBL" id="CP021455">
    <property type="protein sequence ID" value="ARU03377.1"/>
    <property type="molecule type" value="Genomic_DNA"/>
</dbReference>
<dbReference type="RefSeq" id="WP_087275825.1">
    <property type="nucleotide sequence ID" value="NZ_CP021455.1"/>
</dbReference>
<dbReference type="NCBIfam" id="TIGR00056">
    <property type="entry name" value="MlaE family lipid ABC transporter permease subunit"/>
    <property type="match status" value="1"/>
</dbReference>
<dbReference type="GO" id="GO:0043190">
    <property type="term" value="C:ATP-binding cassette (ABC) transporter complex"/>
    <property type="evidence" value="ECO:0007669"/>
    <property type="project" value="InterPro"/>
</dbReference>
<comment type="caution">
    <text evidence="1">Lacks conserved residue(s) required for the propagation of feature annotation.</text>
</comment>
<dbReference type="GO" id="GO:0005548">
    <property type="term" value="F:phospholipid transporter activity"/>
    <property type="evidence" value="ECO:0007669"/>
    <property type="project" value="TreeGrafter"/>
</dbReference>